<accession>A0A238LE91</accession>
<protein>
    <recommendedName>
        <fullName evidence="3">Holin of 3TMs, for gene-transfer release</fullName>
    </recommendedName>
</protein>
<proteinExistence type="predicted"/>
<name>A0A238LE91_9RHOB</name>
<evidence type="ECO:0000313" key="2">
    <source>
        <dbReference type="Proteomes" id="UP000201613"/>
    </source>
</evidence>
<dbReference type="Proteomes" id="UP000201613">
    <property type="component" value="Unassembled WGS sequence"/>
</dbReference>
<dbReference type="EMBL" id="FXZK01000003">
    <property type="protein sequence ID" value="SMY07951.1"/>
    <property type="molecule type" value="Genomic_DNA"/>
</dbReference>
<reference evidence="1 2" key="1">
    <citation type="submission" date="2017-05" db="EMBL/GenBank/DDBJ databases">
        <authorList>
            <person name="Song R."/>
            <person name="Chenine A.L."/>
            <person name="Ruprecht R.M."/>
        </authorList>
    </citation>
    <scope>NUCLEOTIDE SEQUENCE [LARGE SCALE GENOMIC DNA]</scope>
    <source>
        <strain evidence="1 2">CECT 8899</strain>
    </source>
</reference>
<keyword evidence="2" id="KW-1185">Reference proteome</keyword>
<sequence>MGMIGNVFGFLFGNGRNVITETAEVFRVNAERADQRATTLQAGALGQLAAEFAQPQIGWYDRFINGLNRLPRPMMALGTLGLIGSAMVNPVWFAERMVGIALVPEPLWWLMGAIVSFYFGARYQTQGQQFQASIADTLARVPQVQADLAGLAALQDGPVTPQVADAAPDAQATAQAIMPTDNPALVAWRAQAA</sequence>
<dbReference type="InterPro" id="IPR021497">
    <property type="entry name" value="GTA_holin_3TM"/>
</dbReference>
<dbReference type="AlphaFoldDB" id="A0A238LE91"/>
<gene>
    <name evidence="1" type="ORF">LOM8899_02096</name>
</gene>
<evidence type="ECO:0008006" key="3">
    <source>
        <dbReference type="Google" id="ProtNLM"/>
    </source>
</evidence>
<organism evidence="1 2">
    <name type="scientific">Flavimaricola marinus</name>
    <dbReference type="NCBI Taxonomy" id="1819565"/>
    <lineage>
        <taxon>Bacteria</taxon>
        <taxon>Pseudomonadati</taxon>
        <taxon>Pseudomonadota</taxon>
        <taxon>Alphaproteobacteria</taxon>
        <taxon>Rhodobacterales</taxon>
        <taxon>Paracoccaceae</taxon>
        <taxon>Flavimaricola</taxon>
    </lineage>
</organism>
<evidence type="ECO:0000313" key="1">
    <source>
        <dbReference type="EMBL" id="SMY07951.1"/>
    </source>
</evidence>
<dbReference type="Pfam" id="PF11351">
    <property type="entry name" value="GTA_holin_3TM"/>
    <property type="match status" value="1"/>
</dbReference>
<dbReference type="RefSeq" id="WP_211096185.1">
    <property type="nucleotide sequence ID" value="NZ_FXZK01000003.1"/>
</dbReference>